<comment type="caution">
    <text evidence="3">The sequence shown here is derived from an EMBL/GenBank/DDBJ whole genome shotgun (WGS) entry which is preliminary data.</text>
</comment>
<keyword evidence="2" id="KW-1133">Transmembrane helix</keyword>
<evidence type="ECO:0000256" key="2">
    <source>
        <dbReference type="SAM" id="Phobius"/>
    </source>
</evidence>
<dbReference type="AlphaFoldDB" id="A0A8H5EBQ0"/>
<accession>A0A8H5EBQ0</accession>
<feature type="region of interest" description="Disordered" evidence="1">
    <location>
        <begin position="185"/>
        <end position="209"/>
    </location>
</feature>
<keyword evidence="2" id="KW-0472">Membrane</keyword>
<dbReference type="EMBL" id="JABEVY010000021">
    <property type="protein sequence ID" value="KAF5254389.1"/>
    <property type="molecule type" value="Genomic_DNA"/>
</dbReference>
<evidence type="ECO:0000313" key="3">
    <source>
        <dbReference type="EMBL" id="KAF5254389.1"/>
    </source>
</evidence>
<dbReference type="Proteomes" id="UP000573603">
    <property type="component" value="Unassembled WGS sequence"/>
</dbReference>
<reference evidence="3 4" key="1">
    <citation type="journal article" date="2020" name="BMC Genomics">
        <title>Correction to: Identification and distribution of gene clusters required for synthesis of sphingolipid metabolism inhibitors in diverse species of the filamentous fungus Fusarium.</title>
        <authorList>
            <person name="Kim H.S."/>
            <person name="Lohmar J.M."/>
            <person name="Busman M."/>
            <person name="Brown D.W."/>
            <person name="Naumann T.A."/>
            <person name="Divon H.H."/>
            <person name="Lysoe E."/>
            <person name="Uhlig S."/>
            <person name="Proctor R.H."/>
        </authorList>
    </citation>
    <scope>NUCLEOTIDE SEQUENCE [LARGE SCALE GENOMIC DNA]</scope>
    <source>
        <strain evidence="3 4">NRRL 25214</strain>
    </source>
</reference>
<feature type="region of interest" description="Disordered" evidence="1">
    <location>
        <begin position="1"/>
        <end position="26"/>
    </location>
</feature>
<proteinExistence type="predicted"/>
<organism evidence="3 4">
    <name type="scientific">Fusarium anthophilum</name>
    <dbReference type="NCBI Taxonomy" id="48485"/>
    <lineage>
        <taxon>Eukaryota</taxon>
        <taxon>Fungi</taxon>
        <taxon>Dikarya</taxon>
        <taxon>Ascomycota</taxon>
        <taxon>Pezizomycotina</taxon>
        <taxon>Sordariomycetes</taxon>
        <taxon>Hypocreomycetidae</taxon>
        <taxon>Hypocreales</taxon>
        <taxon>Nectriaceae</taxon>
        <taxon>Fusarium</taxon>
        <taxon>Fusarium fujikuroi species complex</taxon>
    </lineage>
</organism>
<protein>
    <submittedName>
        <fullName evidence="3">Uncharacterized protein</fullName>
    </submittedName>
</protein>
<keyword evidence="2" id="KW-0812">Transmembrane</keyword>
<evidence type="ECO:0000313" key="4">
    <source>
        <dbReference type="Proteomes" id="UP000573603"/>
    </source>
</evidence>
<sequence length="317" mass="35858">MLRQLLPHTLRKPSSPSIANPSYAGGRDHYYEPLPLRSGTQPYRPLLFSQRPRDNRPEPIDLSLVPNLDQGEGYLTYVYTSPPGPSTAELQAEIYAEFGALIGNSKQPGPEDFLQQRFRLRHVPKIERPSVNILEPPSRESWAPLSSSFEMLPSEGSASPASEYRTPARIRRVFPRTLDIELANQLEGPPYGSSSSSTRSGSVSSSGSDTSVLYMRPLERIPLLPHTARSPKFDAARPFDTLQTVTRHPYRRTPYSNDRYDYSTAEEHRPYEEETGETWGDACLDCLFFGVLFVLFMSAIFAYACVVLLFFRNWSRT</sequence>
<keyword evidence="4" id="KW-1185">Reference proteome</keyword>
<evidence type="ECO:0000256" key="1">
    <source>
        <dbReference type="SAM" id="MobiDB-lite"/>
    </source>
</evidence>
<gene>
    <name evidence="3" type="ORF">FANTH_874</name>
</gene>
<name>A0A8H5EBQ0_9HYPO</name>
<feature type="transmembrane region" description="Helical" evidence="2">
    <location>
        <begin position="287"/>
        <end position="311"/>
    </location>
</feature>
<feature type="compositionally biased region" description="Low complexity" evidence="1">
    <location>
        <begin position="193"/>
        <end position="209"/>
    </location>
</feature>